<proteinExistence type="predicted"/>
<comment type="caution">
    <text evidence="1">The sequence shown here is derived from an EMBL/GenBank/DDBJ whole genome shotgun (WGS) entry which is preliminary data.</text>
</comment>
<dbReference type="SUPFAM" id="SSF51445">
    <property type="entry name" value="(Trans)glycosidases"/>
    <property type="match status" value="1"/>
</dbReference>
<sequence>MDEQTKKWVGWMKKRSMLYQAKQLCRSLQGKTQMYQKKFGESRYRMATEQYPVWFNAYPESMITGDMSLLDFFGTEELWEQFESLGISTVHHGPVNESGGLSNQYTRTASVDGYFDQISYNISPNFLTTPKTKSQLDENEIGEVSIEKYQKMVKTAFGHKGVIAGDIIPGHSARGYDFYLALLNYKSYPGIYTLIEVPKDHYGLLPDVPSTWETTNLSPNSVKELTKLKVIPGKLERVMFSDPSRDESLPKETGWDATGPIKGVDGITRRWVYLHYFKPGQPTYNWLDCTGSSQLILFGDIIKSVSVYGAKFLRLDANPFLGIEPKLHLNKKEENEKEKENENEKEEDITCWSENHPLSLLITSKLSMLSHKFDAFTFQELNHSFETIKSYGEFATDLSYDFISRPALQHSILSGDCTFLYLMMKCMLIEYKINPISLIHGMQNHDEITYELVHLMTHAKDKFQYGSQEVTGEELRNNIRNEVKTLVDPLKLLSNASLFSGNGLCTTFVGLLSAALKLDTQEKVIQNKELICRGHLALLLFNAMMPGVVQISGWDLVGSLPLNLNEIRKQPQFENFVKEKIDSDSDWRWLNRPTFDLLGLAKDDKKVNSSPFGLPRTFALYGDLKCQSSEKNSFMNRVKDILQVRKEAKIHLGTFDHLIEFNEKPHVFGIIYNTLPKTKVLVLINFQSPLSNPDSINVPLPESASDVKIITSNLLENPQIAIKDNNLAIELHPWAAIALSLKEN</sequence>
<evidence type="ECO:0000313" key="1">
    <source>
        <dbReference type="EMBL" id="KAJ3449302.1"/>
    </source>
</evidence>
<dbReference type="Gene3D" id="3.20.20.80">
    <property type="entry name" value="Glycosidases"/>
    <property type="match status" value="1"/>
</dbReference>
<name>A0AAV8A925_9EUKA</name>
<dbReference type="Proteomes" id="UP001146793">
    <property type="component" value="Unassembled WGS sequence"/>
</dbReference>
<reference evidence="1" key="1">
    <citation type="submission" date="2022-08" db="EMBL/GenBank/DDBJ databases">
        <title>Novel sulphate-reducing endosymbionts in the free-living metamonad Anaeramoeba.</title>
        <authorList>
            <person name="Jerlstrom-Hultqvist J."/>
            <person name="Cepicka I."/>
            <person name="Gallot-Lavallee L."/>
            <person name="Salas-Leiva D."/>
            <person name="Curtis B.A."/>
            <person name="Zahonova K."/>
            <person name="Pipaliya S."/>
            <person name="Dacks J."/>
            <person name="Roger A.J."/>
        </authorList>
    </citation>
    <scope>NUCLEOTIDE SEQUENCE</scope>
    <source>
        <strain evidence="1">Busselton2</strain>
    </source>
</reference>
<gene>
    <name evidence="1" type="ORF">M0812_05447</name>
</gene>
<organism evidence="1 2">
    <name type="scientific">Anaeramoeba flamelloides</name>
    <dbReference type="NCBI Taxonomy" id="1746091"/>
    <lineage>
        <taxon>Eukaryota</taxon>
        <taxon>Metamonada</taxon>
        <taxon>Anaeramoebidae</taxon>
        <taxon>Anaeramoeba</taxon>
    </lineage>
</organism>
<dbReference type="InterPro" id="IPR017853">
    <property type="entry name" value="GH"/>
</dbReference>
<dbReference type="AlphaFoldDB" id="A0AAV8A925"/>
<evidence type="ECO:0000313" key="2">
    <source>
        <dbReference type="Proteomes" id="UP001146793"/>
    </source>
</evidence>
<dbReference type="EMBL" id="JANTQA010000012">
    <property type="protein sequence ID" value="KAJ3449302.1"/>
    <property type="molecule type" value="Genomic_DNA"/>
</dbReference>
<accession>A0AAV8A925</accession>
<protein>
    <submittedName>
        <fullName evidence="1">Alpha-amylase family member</fullName>
    </submittedName>
</protein>